<dbReference type="STRING" id="493475.GARC_2044"/>
<dbReference type="Proteomes" id="UP000006327">
    <property type="component" value="Unassembled WGS sequence"/>
</dbReference>
<gene>
    <name evidence="1" type="ORF">GARC_2044</name>
</gene>
<accession>K6Y4W9</accession>
<sequence>MAQLVNIETIEKLLWYSDYNLHINNNYASNEYFMPVMGLILDEC</sequence>
<reference evidence="1 2" key="1">
    <citation type="journal article" date="2017" name="Antonie Van Leeuwenhoek">
        <title>Rhizobium rhizosphaerae sp. nov., a novel species isolated from rice rhizosphere.</title>
        <authorList>
            <person name="Zhao J.J."/>
            <person name="Zhang J."/>
            <person name="Zhang R.J."/>
            <person name="Zhang C.W."/>
            <person name="Yin H.Q."/>
            <person name="Zhang X.X."/>
        </authorList>
    </citation>
    <scope>NUCLEOTIDE SEQUENCE [LARGE SCALE GENOMIC DNA]</scope>
    <source>
        <strain evidence="1 2">BSs20135</strain>
    </source>
</reference>
<evidence type="ECO:0000313" key="1">
    <source>
        <dbReference type="EMBL" id="GAC19011.1"/>
    </source>
</evidence>
<comment type="caution">
    <text evidence="1">The sequence shown here is derived from an EMBL/GenBank/DDBJ whole genome shotgun (WGS) entry which is preliminary data.</text>
</comment>
<evidence type="ECO:0000313" key="2">
    <source>
        <dbReference type="Proteomes" id="UP000006327"/>
    </source>
</evidence>
<dbReference type="EMBL" id="BAEO01000027">
    <property type="protein sequence ID" value="GAC19011.1"/>
    <property type="molecule type" value="Genomic_DNA"/>
</dbReference>
<proteinExistence type="predicted"/>
<dbReference type="RefSeq" id="WP_007619373.1">
    <property type="nucleotide sequence ID" value="NZ_BAEO01000027.1"/>
</dbReference>
<organism evidence="1 2">
    <name type="scientific">Paraglaciecola arctica BSs20135</name>
    <dbReference type="NCBI Taxonomy" id="493475"/>
    <lineage>
        <taxon>Bacteria</taxon>
        <taxon>Pseudomonadati</taxon>
        <taxon>Pseudomonadota</taxon>
        <taxon>Gammaproteobacteria</taxon>
        <taxon>Alteromonadales</taxon>
        <taxon>Alteromonadaceae</taxon>
        <taxon>Paraglaciecola</taxon>
    </lineage>
</organism>
<name>K6Y4W9_9ALTE</name>
<dbReference type="AlphaFoldDB" id="K6Y4W9"/>
<keyword evidence="2" id="KW-1185">Reference proteome</keyword>
<protein>
    <submittedName>
        <fullName evidence="1">Uncharacterized protein</fullName>
    </submittedName>
</protein>